<comment type="caution">
    <text evidence="2">The sequence shown here is derived from an EMBL/GenBank/DDBJ whole genome shotgun (WGS) entry which is preliminary data.</text>
</comment>
<gene>
    <name evidence="2" type="ORF">SDC9_80645</name>
</gene>
<organism evidence="2">
    <name type="scientific">bioreactor metagenome</name>
    <dbReference type="NCBI Taxonomy" id="1076179"/>
    <lineage>
        <taxon>unclassified sequences</taxon>
        <taxon>metagenomes</taxon>
        <taxon>ecological metagenomes</taxon>
    </lineage>
</organism>
<sequence>MQPLDHHVEQVAVGQIDPVPRPQQGGEPMLVPVLRLPEGDQEVLVQGVRLELLEALQVGDPAGTDRVGDHVGELRVGHLDEAARGDTVGHVGEPLRPQRGEVRQHLVAQQLTVQLGDTVDLGRGDGGEVGHPDAPVGVLGDDRHPAGAQLVARERLADLGQEVLVDAVDDLQVARQQAAEQVGRPHLEGLREQRVAGVGEAPVGDLPGLLPLEAALVHQDAHQLRHRDHRVGVVELEDDPVRQVVEVEVLLQLVVDEVAQRAGHEEVLLLQSQLLALRGGVLGVEHLGDVLGEGLGPHRLGVVTGIEDRQVEGLRRLRAPQPQRVDPAVEVAGDHVVVRHAQHVPGGHPGGPFPAVLVDGPLGVTAEVHLHRLLGVRELPRRAEREPGVGLLDLTAVHEGLAEDAVLVADAVADAGHVHRRQRVDEAGGEPPEATVAEAGLHLLAAQGGQIDAALLEALLGDLVQVGGHQGVAELAAEQVLRGEIADRLGLGLVRLAARLQPAGHQVLADGAGQCQVLVVDAGMRQLHALRRVQLTEEGRDEAVHRMRRRLDRGQGERMRGRAGRALLAVGRRGRLVGRGGAAAGRLLRVVWHGPQHTGCDLATASRGAVPGCCPAVESCPPGAAREIAHLRCGRWASGRSSARCSQPGVLSPGGPRPRSRPGTAGGRGRRRPPPCASA</sequence>
<reference evidence="2" key="1">
    <citation type="submission" date="2019-08" db="EMBL/GenBank/DDBJ databases">
        <authorList>
            <person name="Kucharzyk K."/>
            <person name="Murdoch R.W."/>
            <person name="Higgins S."/>
            <person name="Loffler F."/>
        </authorList>
    </citation>
    <scope>NUCLEOTIDE SEQUENCE</scope>
</reference>
<feature type="region of interest" description="Disordered" evidence="1">
    <location>
        <begin position="639"/>
        <end position="679"/>
    </location>
</feature>
<proteinExistence type="predicted"/>
<dbReference type="EMBL" id="VSSQ01006858">
    <property type="protein sequence ID" value="MPM34064.1"/>
    <property type="molecule type" value="Genomic_DNA"/>
</dbReference>
<protein>
    <submittedName>
        <fullName evidence="2">Uncharacterized protein</fullName>
    </submittedName>
</protein>
<accession>A0A644Z7J9</accession>
<name>A0A644Z7J9_9ZZZZ</name>
<evidence type="ECO:0000256" key="1">
    <source>
        <dbReference type="SAM" id="MobiDB-lite"/>
    </source>
</evidence>
<evidence type="ECO:0000313" key="2">
    <source>
        <dbReference type="EMBL" id="MPM34064.1"/>
    </source>
</evidence>
<dbReference type="AlphaFoldDB" id="A0A644Z7J9"/>